<dbReference type="EMBL" id="CADCUS010000144">
    <property type="protein sequence ID" value="CAA9392775.1"/>
    <property type="molecule type" value="Genomic_DNA"/>
</dbReference>
<feature type="compositionally biased region" description="Basic residues" evidence="1">
    <location>
        <begin position="169"/>
        <end position="181"/>
    </location>
</feature>
<accession>A0A6J4NVC9</accession>
<feature type="compositionally biased region" description="Low complexity" evidence="1">
    <location>
        <begin position="63"/>
        <end position="99"/>
    </location>
</feature>
<feature type="compositionally biased region" description="Basic and acidic residues" evidence="1">
    <location>
        <begin position="129"/>
        <end position="154"/>
    </location>
</feature>
<evidence type="ECO:0000313" key="2">
    <source>
        <dbReference type="EMBL" id="CAA9392775.1"/>
    </source>
</evidence>
<feature type="compositionally biased region" description="Basic residues" evidence="1">
    <location>
        <begin position="100"/>
        <end position="115"/>
    </location>
</feature>
<feature type="region of interest" description="Disordered" evidence="1">
    <location>
        <begin position="1"/>
        <end position="189"/>
    </location>
</feature>
<organism evidence="2">
    <name type="scientific">uncultured Pseudonocardia sp</name>
    <dbReference type="NCBI Taxonomy" id="211455"/>
    <lineage>
        <taxon>Bacteria</taxon>
        <taxon>Bacillati</taxon>
        <taxon>Actinomycetota</taxon>
        <taxon>Actinomycetes</taxon>
        <taxon>Pseudonocardiales</taxon>
        <taxon>Pseudonocardiaceae</taxon>
        <taxon>Pseudonocardia</taxon>
        <taxon>environmental samples</taxon>
    </lineage>
</organism>
<feature type="compositionally biased region" description="Basic and acidic residues" evidence="1">
    <location>
        <begin position="33"/>
        <end position="57"/>
    </location>
</feature>
<reference evidence="2" key="1">
    <citation type="submission" date="2020-02" db="EMBL/GenBank/DDBJ databases">
        <authorList>
            <person name="Meier V. D."/>
        </authorList>
    </citation>
    <scope>NUCLEOTIDE SEQUENCE</scope>
    <source>
        <strain evidence="2">AVDCRST_MAG66</strain>
    </source>
</reference>
<feature type="non-terminal residue" evidence="2">
    <location>
        <position position="1"/>
    </location>
</feature>
<protein>
    <submittedName>
        <fullName evidence="2">Uncharacterized protein</fullName>
    </submittedName>
</protein>
<evidence type="ECO:0000256" key="1">
    <source>
        <dbReference type="SAM" id="MobiDB-lite"/>
    </source>
</evidence>
<sequence length="189" mass="20785">ARSGSRGGRAATVEPRPRRGRRTPAVVVAPDPGRTDGLPRRARPSRPDGRDGGGDRRLGRRAGGAQPAAAPGRAAAAPARPVVGAEAGAGPRRGAVLRLAGRRRRALRRARRRRGVGPPERHLRRPRLRRDPDRCRPADQRRQRAGLRRADRSGEQPAVRGGRHDRGVRLQRVRRPGRRHRGDPLRARL</sequence>
<dbReference type="AlphaFoldDB" id="A0A6J4NVC9"/>
<name>A0A6J4NVC9_9PSEU</name>
<proteinExistence type="predicted"/>
<gene>
    <name evidence="2" type="ORF">AVDCRST_MAG66-1112</name>
</gene>
<feature type="non-terminal residue" evidence="2">
    <location>
        <position position="189"/>
    </location>
</feature>